<dbReference type="InterPro" id="IPR032710">
    <property type="entry name" value="NTF2-like_dom_sf"/>
</dbReference>
<dbReference type="Pfam" id="PF00866">
    <property type="entry name" value="Ring_hydroxyl_B"/>
    <property type="match status" value="1"/>
</dbReference>
<evidence type="ECO:0000256" key="2">
    <source>
        <dbReference type="ARBA" id="ARBA00023002"/>
    </source>
</evidence>
<protein>
    <submittedName>
        <fullName evidence="3">p-cumate 2,3-dioxygenase system, small oxygenase component</fullName>
    </submittedName>
</protein>
<accession>A0AAU7AQQ4</accession>
<dbReference type="EMBL" id="CP114014">
    <property type="protein sequence ID" value="XAY04014.1"/>
    <property type="molecule type" value="Genomic_DNA"/>
</dbReference>
<dbReference type="GO" id="GO:0016491">
    <property type="term" value="F:oxidoreductase activity"/>
    <property type="evidence" value="ECO:0007669"/>
    <property type="project" value="UniProtKB-KW"/>
</dbReference>
<proteinExistence type="inferred from homology"/>
<dbReference type="Gene3D" id="3.10.450.50">
    <property type="match status" value="1"/>
</dbReference>
<evidence type="ECO:0000313" key="3">
    <source>
        <dbReference type="EMBL" id="XAY04014.1"/>
    </source>
</evidence>
<dbReference type="CDD" id="cd00667">
    <property type="entry name" value="ring_hydroxylating_dioxygenases_beta"/>
    <property type="match status" value="1"/>
</dbReference>
<dbReference type="PANTHER" id="PTHR41534:SF2">
    <property type="entry name" value="3-PHENYLPROPIONATE_CINNAMIC ACID DIOXYGENASE SUBUNIT BETA"/>
    <property type="match status" value="1"/>
</dbReference>
<evidence type="ECO:0000256" key="1">
    <source>
        <dbReference type="ARBA" id="ARBA00009570"/>
    </source>
</evidence>
<dbReference type="RefSeq" id="WP_354700560.1">
    <property type="nucleotide sequence ID" value="NZ_CP114014.1"/>
</dbReference>
<sequence length="167" mass="19510">MTTQAITERLLLRLEAEEFLVEEAAILDEWRMDDWLALFTEDCRYVVPSTDKPDGDPATDLTLVDDDHERLYWRVHRLKSRHAHREFPSSRTRRQISNVRILAADDDGFTATCTVVVYRYRHGQQDHFVGKYVHELVRTPDGLRIKGRRAELDLERLSPNGAISMVF</sequence>
<reference evidence="3" key="1">
    <citation type="submission" date="2022-12" db="EMBL/GenBank/DDBJ databases">
        <title>Paraconexibacter alkalitolerans sp. nov. and Baekduia alba sp. nov., isolated from soil and emended description of the genera Paraconexibacter (Chun et al., 2020) and Baekduia (An et al., 2020).</title>
        <authorList>
            <person name="Vieira S."/>
            <person name="Huber K.J."/>
            <person name="Geppert A."/>
            <person name="Wolf J."/>
            <person name="Neumann-Schaal M."/>
            <person name="Muesken M."/>
            <person name="Overmann J."/>
        </authorList>
    </citation>
    <scope>NUCLEOTIDE SEQUENCE</scope>
    <source>
        <strain evidence="3">AEG42_29</strain>
    </source>
</reference>
<name>A0AAU7AQQ4_9ACTN</name>
<dbReference type="KEGG" id="parq:DSM112329_00840"/>
<dbReference type="AlphaFoldDB" id="A0AAU7AQQ4"/>
<gene>
    <name evidence="3" type="primary">cmtAc_1</name>
    <name evidence="3" type="ORF">DSM112329_00840</name>
</gene>
<dbReference type="SUPFAM" id="SSF54427">
    <property type="entry name" value="NTF2-like"/>
    <property type="match status" value="1"/>
</dbReference>
<keyword evidence="2" id="KW-0560">Oxidoreductase</keyword>
<comment type="similarity">
    <text evidence="1">Belongs to the bacterial ring-hydroxylating dioxygenase beta subunit family.</text>
</comment>
<organism evidence="3">
    <name type="scientific">Paraconexibacter sp. AEG42_29</name>
    <dbReference type="NCBI Taxonomy" id="2997339"/>
    <lineage>
        <taxon>Bacteria</taxon>
        <taxon>Bacillati</taxon>
        <taxon>Actinomycetota</taxon>
        <taxon>Thermoleophilia</taxon>
        <taxon>Solirubrobacterales</taxon>
        <taxon>Paraconexibacteraceae</taxon>
        <taxon>Paraconexibacter</taxon>
    </lineage>
</organism>
<dbReference type="PANTHER" id="PTHR41534">
    <property type="entry name" value="BLR3401 PROTEIN"/>
    <property type="match status" value="1"/>
</dbReference>
<dbReference type="InterPro" id="IPR000391">
    <property type="entry name" value="Rng_hydr_dOase-bsu"/>
</dbReference>
<dbReference type="GO" id="GO:0019380">
    <property type="term" value="P:3-phenylpropionate catabolic process"/>
    <property type="evidence" value="ECO:0007669"/>
    <property type="project" value="TreeGrafter"/>
</dbReference>